<protein>
    <submittedName>
        <fullName evidence="1">11429_t:CDS:1</fullName>
    </submittedName>
</protein>
<dbReference type="EMBL" id="CAJVQB010064495">
    <property type="protein sequence ID" value="CAG8841030.1"/>
    <property type="molecule type" value="Genomic_DNA"/>
</dbReference>
<sequence>DTSMPLETKEMELSLEESGQVAQTPIKSINDIISSQNQNRSILTTTTSSDRHKVLTRESVFGTTTIGAATIMETQSDTNNNTNRSTLTEDCFFNIDPQQLRVRDPYKKNDTIIEVDNSILLKQLIDNYQKYAYNNPYTVLGQQEISHNETQNLEQLNEDNEEDTTGETETNKMSYSEAVGCHQSKRTNKVIEHRKPVGIDTKEKIPDNINLIQEQITQTVGSGNEVILPITDYKKVNEMIKILKETFEFNNIPTHLLQSVLAKNA</sequence>
<proteinExistence type="predicted"/>
<evidence type="ECO:0000313" key="2">
    <source>
        <dbReference type="Proteomes" id="UP000789901"/>
    </source>
</evidence>
<gene>
    <name evidence="1" type="ORF">GMARGA_LOCUS35210</name>
</gene>
<keyword evidence="2" id="KW-1185">Reference proteome</keyword>
<comment type="caution">
    <text evidence="1">The sequence shown here is derived from an EMBL/GenBank/DDBJ whole genome shotgun (WGS) entry which is preliminary data.</text>
</comment>
<evidence type="ECO:0000313" key="1">
    <source>
        <dbReference type="EMBL" id="CAG8841030.1"/>
    </source>
</evidence>
<name>A0ABN7WWT8_GIGMA</name>
<feature type="non-terminal residue" evidence="1">
    <location>
        <position position="1"/>
    </location>
</feature>
<organism evidence="1 2">
    <name type="scientific">Gigaspora margarita</name>
    <dbReference type="NCBI Taxonomy" id="4874"/>
    <lineage>
        <taxon>Eukaryota</taxon>
        <taxon>Fungi</taxon>
        <taxon>Fungi incertae sedis</taxon>
        <taxon>Mucoromycota</taxon>
        <taxon>Glomeromycotina</taxon>
        <taxon>Glomeromycetes</taxon>
        <taxon>Diversisporales</taxon>
        <taxon>Gigasporaceae</taxon>
        <taxon>Gigaspora</taxon>
    </lineage>
</organism>
<accession>A0ABN7WWT8</accession>
<reference evidence="1 2" key="1">
    <citation type="submission" date="2021-06" db="EMBL/GenBank/DDBJ databases">
        <authorList>
            <person name="Kallberg Y."/>
            <person name="Tangrot J."/>
            <person name="Rosling A."/>
        </authorList>
    </citation>
    <scope>NUCLEOTIDE SEQUENCE [LARGE SCALE GENOMIC DNA]</scope>
    <source>
        <strain evidence="1 2">120-4 pot B 10/14</strain>
    </source>
</reference>
<dbReference type="Proteomes" id="UP000789901">
    <property type="component" value="Unassembled WGS sequence"/>
</dbReference>
<feature type="non-terminal residue" evidence="1">
    <location>
        <position position="265"/>
    </location>
</feature>